<comment type="similarity">
    <text evidence="1">Belongs to the PPR family. PCMP-H subfamily.</text>
</comment>
<dbReference type="AlphaFoldDB" id="A0A9P0Z2A6"/>
<dbReference type="InterPro" id="IPR011990">
    <property type="entry name" value="TPR-like_helical_dom_sf"/>
</dbReference>
<dbReference type="Proteomes" id="UP001152484">
    <property type="component" value="Unassembled WGS sequence"/>
</dbReference>
<organism evidence="5 6">
    <name type="scientific">Cuscuta europaea</name>
    <name type="common">European dodder</name>
    <dbReference type="NCBI Taxonomy" id="41803"/>
    <lineage>
        <taxon>Eukaryota</taxon>
        <taxon>Viridiplantae</taxon>
        <taxon>Streptophyta</taxon>
        <taxon>Embryophyta</taxon>
        <taxon>Tracheophyta</taxon>
        <taxon>Spermatophyta</taxon>
        <taxon>Magnoliopsida</taxon>
        <taxon>eudicotyledons</taxon>
        <taxon>Gunneridae</taxon>
        <taxon>Pentapetalae</taxon>
        <taxon>asterids</taxon>
        <taxon>lamiids</taxon>
        <taxon>Solanales</taxon>
        <taxon>Convolvulaceae</taxon>
        <taxon>Cuscuteae</taxon>
        <taxon>Cuscuta</taxon>
        <taxon>Cuscuta subgen. Cuscuta</taxon>
    </lineage>
</organism>
<dbReference type="EMBL" id="CAMAPE010000017">
    <property type="protein sequence ID" value="CAH9083948.1"/>
    <property type="molecule type" value="Genomic_DNA"/>
</dbReference>
<reference evidence="5" key="1">
    <citation type="submission" date="2022-07" db="EMBL/GenBank/DDBJ databases">
        <authorList>
            <person name="Macas J."/>
            <person name="Novak P."/>
            <person name="Neumann P."/>
        </authorList>
    </citation>
    <scope>NUCLEOTIDE SEQUENCE</scope>
</reference>
<evidence type="ECO:0000256" key="2">
    <source>
        <dbReference type="ARBA" id="ARBA00022737"/>
    </source>
</evidence>
<evidence type="ECO:0000313" key="5">
    <source>
        <dbReference type="EMBL" id="CAH9083948.1"/>
    </source>
</evidence>
<dbReference type="GO" id="GO:0009451">
    <property type="term" value="P:RNA modification"/>
    <property type="evidence" value="ECO:0007669"/>
    <property type="project" value="InterPro"/>
</dbReference>
<dbReference type="GO" id="GO:0003723">
    <property type="term" value="F:RNA binding"/>
    <property type="evidence" value="ECO:0007669"/>
    <property type="project" value="InterPro"/>
</dbReference>
<dbReference type="Pfam" id="PF14432">
    <property type="entry name" value="DYW_deaminase"/>
    <property type="match status" value="1"/>
</dbReference>
<sequence length="485" mass="55064">MCRHKTSAPLRLSHHRMTSLSIHTTGNSLKLILPYSLHSHRSAQLSFKSLCSSASRYLTKTNRAAHSRRSTTRHPPPSGSPRTRRDNYQKHTTTVERDSGPLPPDANSPPEVKIDLIGLCNEGKIEEAIGYISRGSRPSFRVFELILDFCTNSGSFELGKRVHELLVQSDYSSNLELSGRLVEVHVKSRDMVNARKVFDRMTQRKLDLWNLMITGYAENGEGEKGLLLFGQMRKLEPNKPTGETFVALFSACASAGAVQEGLFYFELMKKGFGIVPGIEHYLGVLDILGKAGHLPEAMEFVENIPINPTIEVWEAILNFARIHGDMELEDRAEEILIGLDPSRTIIDMVPVPLQKRHSELNMLEDNRRIFAFKNPSAYKEESYNKSGQLRDSLYVPDTRYVLHDIDEEAKEKALMYHSERLAIAYGLIKTPARTTLRIMKNLRICGDCHNAIKVMSKLVGRELIVRDTKRFHHFRDGKCSCNDFW</sequence>
<comment type="caution">
    <text evidence="5">The sequence shown here is derived from an EMBL/GenBank/DDBJ whole genome shotgun (WGS) entry which is preliminary data.</text>
</comment>
<feature type="compositionally biased region" description="Basic and acidic residues" evidence="3">
    <location>
        <begin position="83"/>
        <end position="99"/>
    </location>
</feature>
<evidence type="ECO:0000313" key="6">
    <source>
        <dbReference type="Proteomes" id="UP001152484"/>
    </source>
</evidence>
<feature type="region of interest" description="Disordered" evidence="3">
    <location>
        <begin position="61"/>
        <end position="109"/>
    </location>
</feature>
<dbReference type="Pfam" id="PF01535">
    <property type="entry name" value="PPR"/>
    <property type="match status" value="2"/>
</dbReference>
<feature type="domain" description="DYW" evidence="4">
    <location>
        <begin position="394"/>
        <end position="485"/>
    </location>
</feature>
<dbReference type="InterPro" id="IPR002885">
    <property type="entry name" value="PPR_rpt"/>
</dbReference>
<dbReference type="GO" id="GO:0008270">
    <property type="term" value="F:zinc ion binding"/>
    <property type="evidence" value="ECO:0007669"/>
    <property type="project" value="InterPro"/>
</dbReference>
<proteinExistence type="inferred from homology"/>
<evidence type="ECO:0000259" key="4">
    <source>
        <dbReference type="Pfam" id="PF14432"/>
    </source>
</evidence>
<keyword evidence="6" id="KW-1185">Reference proteome</keyword>
<dbReference type="OrthoDB" id="185373at2759"/>
<accession>A0A9P0Z2A6</accession>
<dbReference type="Gene3D" id="1.25.40.10">
    <property type="entry name" value="Tetratricopeptide repeat domain"/>
    <property type="match status" value="1"/>
</dbReference>
<evidence type="ECO:0000256" key="3">
    <source>
        <dbReference type="SAM" id="MobiDB-lite"/>
    </source>
</evidence>
<dbReference type="InterPro" id="IPR032867">
    <property type="entry name" value="DYW_dom"/>
</dbReference>
<keyword evidence="2" id="KW-0677">Repeat</keyword>
<evidence type="ECO:0000256" key="1">
    <source>
        <dbReference type="ARBA" id="ARBA00006643"/>
    </source>
</evidence>
<protein>
    <recommendedName>
        <fullName evidence="4">DYW domain-containing protein</fullName>
    </recommendedName>
</protein>
<dbReference type="PANTHER" id="PTHR47926:SF353">
    <property type="entry name" value="DYW DOMAIN-CONTAINING PROTEIN"/>
    <property type="match status" value="1"/>
</dbReference>
<gene>
    <name evidence="5" type="ORF">CEURO_LOCUS8811</name>
</gene>
<feature type="compositionally biased region" description="Basic residues" evidence="3">
    <location>
        <begin position="63"/>
        <end position="72"/>
    </location>
</feature>
<dbReference type="NCBIfam" id="TIGR00756">
    <property type="entry name" value="PPR"/>
    <property type="match status" value="1"/>
</dbReference>
<name>A0A9P0Z2A6_CUSEU</name>
<dbReference type="PANTHER" id="PTHR47926">
    <property type="entry name" value="PENTATRICOPEPTIDE REPEAT-CONTAINING PROTEIN"/>
    <property type="match status" value="1"/>
</dbReference>
<dbReference type="InterPro" id="IPR046960">
    <property type="entry name" value="PPR_At4g14850-like_plant"/>
</dbReference>